<dbReference type="EMBL" id="CABITT030000004">
    <property type="protein sequence ID" value="VVB02588.1"/>
    <property type="molecule type" value="Genomic_DNA"/>
</dbReference>
<dbReference type="GO" id="GO:0008270">
    <property type="term" value="F:zinc ion binding"/>
    <property type="evidence" value="ECO:0007669"/>
    <property type="project" value="UniProtKB-KW"/>
</dbReference>
<evidence type="ECO:0000256" key="2">
    <source>
        <dbReference type="ARBA" id="ARBA00022771"/>
    </source>
</evidence>
<dbReference type="GO" id="GO:0061630">
    <property type="term" value="F:ubiquitin protein ligase activity"/>
    <property type="evidence" value="ECO:0007669"/>
    <property type="project" value="TreeGrafter"/>
</dbReference>
<keyword evidence="6" id="KW-1185">Reference proteome</keyword>
<dbReference type="GO" id="GO:0005768">
    <property type="term" value="C:endosome"/>
    <property type="evidence" value="ECO:0007669"/>
    <property type="project" value="TreeGrafter"/>
</dbReference>
<keyword evidence="1" id="KW-0479">Metal-binding</keyword>
<accession>A0A565BML4</accession>
<dbReference type="GO" id="GO:0016567">
    <property type="term" value="P:protein ubiquitination"/>
    <property type="evidence" value="ECO:0007669"/>
    <property type="project" value="TreeGrafter"/>
</dbReference>
<keyword evidence="2" id="KW-0863">Zinc-finger</keyword>
<dbReference type="GO" id="GO:0009705">
    <property type="term" value="C:plant-type vacuole membrane"/>
    <property type="evidence" value="ECO:0007669"/>
    <property type="project" value="TreeGrafter"/>
</dbReference>
<evidence type="ECO:0000259" key="4">
    <source>
        <dbReference type="Pfam" id="PF16041"/>
    </source>
</evidence>
<dbReference type="PANTHER" id="PTHR46858">
    <property type="entry name" value="OS05G0521000 PROTEIN"/>
    <property type="match status" value="1"/>
</dbReference>
<gene>
    <name evidence="5" type="ORF">ANE_LOCUS13032</name>
</gene>
<feature type="domain" description="E3 ubiquitin-protein ligase APD1-4 middle" evidence="4">
    <location>
        <begin position="124"/>
        <end position="179"/>
    </location>
</feature>
<protein>
    <recommendedName>
        <fullName evidence="4">E3 ubiquitin-protein ligase APD1-4 middle domain-containing protein</fullName>
    </recommendedName>
</protein>
<evidence type="ECO:0000313" key="6">
    <source>
        <dbReference type="Proteomes" id="UP000489600"/>
    </source>
</evidence>
<dbReference type="Pfam" id="PF16041">
    <property type="entry name" value="APD1-4_M"/>
    <property type="match status" value="1"/>
</dbReference>
<evidence type="ECO:0000256" key="1">
    <source>
        <dbReference type="ARBA" id="ARBA00022723"/>
    </source>
</evidence>
<reference evidence="5" key="1">
    <citation type="submission" date="2019-07" db="EMBL/GenBank/DDBJ databases">
        <authorList>
            <person name="Dittberner H."/>
        </authorList>
    </citation>
    <scope>NUCLEOTIDE SEQUENCE [LARGE SCALE GENOMIC DNA]</scope>
</reference>
<dbReference type="Proteomes" id="UP000489600">
    <property type="component" value="Unassembled WGS sequence"/>
</dbReference>
<dbReference type="PANTHER" id="PTHR46858:SF5">
    <property type="entry name" value="E3 UBIQUITIN-PROTEIN LIGASE APD1-RELATED"/>
    <property type="match status" value="1"/>
</dbReference>
<keyword evidence="3" id="KW-0862">Zinc</keyword>
<sequence>MHSGTNQAALRQRKDISLLSRSLPFDRVVVQLLVQLAEEGHKLGEDNSLRDATVGDSRRCLMRTFNNRGQGPQKFSQPLSEEEPPYQKTAISWNIIRGSGVIELKITDASTYYVAVANVNMREVKCTFSNEDCTFNAMSLCGNSFVLTSPALIQGASVEGWYIRFSYQPRLIGYLISAASDVAVPFVMMLQEVVFSSHVAMHLLLSMWNKGCRSSWESELAFRSWWELSDL</sequence>
<dbReference type="InterPro" id="IPR032010">
    <property type="entry name" value="APD1-4_M"/>
</dbReference>
<organism evidence="5 6">
    <name type="scientific">Arabis nemorensis</name>
    <dbReference type="NCBI Taxonomy" id="586526"/>
    <lineage>
        <taxon>Eukaryota</taxon>
        <taxon>Viridiplantae</taxon>
        <taxon>Streptophyta</taxon>
        <taxon>Embryophyta</taxon>
        <taxon>Tracheophyta</taxon>
        <taxon>Spermatophyta</taxon>
        <taxon>Magnoliopsida</taxon>
        <taxon>eudicotyledons</taxon>
        <taxon>Gunneridae</taxon>
        <taxon>Pentapetalae</taxon>
        <taxon>rosids</taxon>
        <taxon>malvids</taxon>
        <taxon>Brassicales</taxon>
        <taxon>Brassicaceae</taxon>
        <taxon>Arabideae</taxon>
        <taxon>Arabis</taxon>
    </lineage>
</organism>
<dbReference type="OrthoDB" id="3045089at2759"/>
<name>A0A565BML4_9BRAS</name>
<comment type="caution">
    <text evidence="5">The sequence shown here is derived from an EMBL/GenBank/DDBJ whole genome shotgun (WGS) entry which is preliminary data.</text>
</comment>
<dbReference type="AlphaFoldDB" id="A0A565BML4"/>
<proteinExistence type="predicted"/>
<evidence type="ECO:0000313" key="5">
    <source>
        <dbReference type="EMBL" id="VVB02588.1"/>
    </source>
</evidence>
<evidence type="ECO:0000256" key="3">
    <source>
        <dbReference type="ARBA" id="ARBA00022833"/>
    </source>
</evidence>